<dbReference type="InterPro" id="IPR005883">
    <property type="entry name" value="PilM"/>
</dbReference>
<dbReference type="SUPFAM" id="SSF53067">
    <property type="entry name" value="Actin-like ATPase domain"/>
    <property type="match status" value="2"/>
</dbReference>
<dbReference type="GO" id="GO:0051301">
    <property type="term" value="P:cell division"/>
    <property type="evidence" value="ECO:0007669"/>
    <property type="project" value="InterPro"/>
</dbReference>
<dbReference type="PANTHER" id="PTHR32432:SF3">
    <property type="entry name" value="ETHANOLAMINE UTILIZATION PROTEIN EUTJ"/>
    <property type="match status" value="1"/>
</dbReference>
<dbReference type="InterPro" id="IPR050696">
    <property type="entry name" value="FtsA/MreB"/>
</dbReference>
<dbReference type="Gene3D" id="3.30.420.40">
    <property type="match status" value="3"/>
</dbReference>
<dbReference type="Pfam" id="PF11104">
    <property type="entry name" value="PilM_2"/>
    <property type="match status" value="2"/>
</dbReference>
<proteinExistence type="predicted"/>
<feature type="region of interest" description="Disordered" evidence="1">
    <location>
        <begin position="313"/>
        <end position="354"/>
    </location>
</feature>
<feature type="compositionally biased region" description="Low complexity" evidence="1">
    <location>
        <begin position="268"/>
        <end position="282"/>
    </location>
</feature>
<sequence>MASRDQNVIGLDIGTSLIKMVEIRSARSGLQLTGIGVRPTPPGVIDNGIIVDSETLSAALRGMLATMGTKSRRVVSSVASQSSLVVRPIEVPKSTSEELADMMQWEVERYIPFAASEVIMDFKPLVDPEQLPPDAQNMEVLLAVAQEDMINAYVESLESAGLDPIALDIEPLAAARSLIDINADQGAYDETIALLNVGCTTSEISVVRRGQLALTRPMPWAGDSLTRAIGETLGHGREDAERMKREQARILLNGEPEAPAAPAPPPSEAAAAEPTPEAAAEPGAPPGAPSGETPTGPVFDLSAELGDIPARRAPRQEAPTEPSAPQPPPAQEAPATPWQPSQAGPPVPTGDDLGRQIHQAMAPALAEMANEVRRSIDYYNQRSSGNPVSRIILSGGTALLPNLDRYLEQELALPVHLAEPMRRIRNVNAQISSTYIEEVGCILSIAAGLAIRDMIG</sequence>
<dbReference type="NCBIfam" id="TIGR01175">
    <property type="entry name" value="pilM"/>
    <property type="match status" value="1"/>
</dbReference>
<gene>
    <name evidence="3" type="ORF">AMK68_04355</name>
</gene>
<dbReference type="AlphaFoldDB" id="A0A0S7XK86"/>
<evidence type="ECO:0000259" key="2">
    <source>
        <dbReference type="SMART" id="SM00842"/>
    </source>
</evidence>
<dbReference type="Proteomes" id="UP000052020">
    <property type="component" value="Unassembled WGS sequence"/>
</dbReference>
<evidence type="ECO:0000313" key="4">
    <source>
        <dbReference type="Proteomes" id="UP000052020"/>
    </source>
</evidence>
<reference evidence="3 4" key="1">
    <citation type="journal article" date="2015" name="Microbiome">
        <title>Genomic resolution of linkages in carbon, nitrogen, and sulfur cycling among widespread estuary sediment bacteria.</title>
        <authorList>
            <person name="Baker B.J."/>
            <person name="Lazar C.S."/>
            <person name="Teske A.P."/>
            <person name="Dick G.J."/>
        </authorList>
    </citation>
    <scope>NUCLEOTIDE SEQUENCE [LARGE SCALE GENOMIC DNA]</scope>
    <source>
        <strain evidence="3">DG_56</strain>
    </source>
</reference>
<feature type="compositionally biased region" description="Pro residues" evidence="1">
    <location>
        <begin position="322"/>
        <end position="331"/>
    </location>
</feature>
<name>A0A0S7XK86_9BACT</name>
<organism evidence="3 4">
    <name type="scientific">candidate division KD3-62 bacterium DG_56</name>
    <dbReference type="NCBI Taxonomy" id="1704032"/>
    <lineage>
        <taxon>Bacteria</taxon>
        <taxon>candidate division KD3-62</taxon>
    </lineage>
</organism>
<evidence type="ECO:0000256" key="1">
    <source>
        <dbReference type="SAM" id="MobiDB-lite"/>
    </source>
</evidence>
<dbReference type="InterPro" id="IPR043129">
    <property type="entry name" value="ATPase_NBD"/>
</dbReference>
<dbReference type="InterPro" id="IPR003494">
    <property type="entry name" value="SHS2_FtsA"/>
</dbReference>
<feature type="region of interest" description="Disordered" evidence="1">
    <location>
        <begin position="256"/>
        <end position="301"/>
    </location>
</feature>
<protein>
    <recommendedName>
        <fullName evidence="2">SHS2 domain-containing protein</fullName>
    </recommendedName>
</protein>
<dbReference type="PANTHER" id="PTHR32432">
    <property type="entry name" value="CELL DIVISION PROTEIN FTSA-RELATED"/>
    <property type="match status" value="1"/>
</dbReference>
<feature type="domain" description="SHS2" evidence="2">
    <location>
        <begin position="8"/>
        <end position="178"/>
    </location>
</feature>
<dbReference type="EMBL" id="LIZY01000098">
    <property type="protein sequence ID" value="KPJ62909.1"/>
    <property type="molecule type" value="Genomic_DNA"/>
</dbReference>
<comment type="caution">
    <text evidence="3">The sequence shown here is derived from an EMBL/GenBank/DDBJ whole genome shotgun (WGS) entry which is preliminary data.</text>
</comment>
<evidence type="ECO:0000313" key="3">
    <source>
        <dbReference type="EMBL" id="KPJ62909.1"/>
    </source>
</evidence>
<accession>A0A0S7XK86</accession>
<dbReference type="CDD" id="cd24049">
    <property type="entry name" value="ASKHA_NBD_PilM"/>
    <property type="match status" value="1"/>
</dbReference>
<dbReference type="SMART" id="SM00842">
    <property type="entry name" value="FtsA"/>
    <property type="match status" value="1"/>
</dbReference>